<keyword evidence="6" id="KW-1185">Reference proteome</keyword>
<dbReference type="STRING" id="1214573.A0A0G2HR97"/>
<dbReference type="EMBL" id="LCUC01000454">
    <property type="protein sequence ID" value="KKY30695.1"/>
    <property type="molecule type" value="Genomic_DNA"/>
</dbReference>
<dbReference type="PANTHER" id="PTHR13348:SF0">
    <property type="entry name" value="RIBONUCLEASE P PROTEIN SUBUNIT P29"/>
    <property type="match status" value="1"/>
</dbReference>
<evidence type="ECO:0000256" key="2">
    <source>
        <dbReference type="ARBA" id="ARBA00006181"/>
    </source>
</evidence>
<dbReference type="GO" id="GO:0006364">
    <property type="term" value="P:rRNA processing"/>
    <property type="evidence" value="ECO:0007669"/>
    <property type="project" value="TreeGrafter"/>
</dbReference>
<dbReference type="Gene3D" id="2.30.30.210">
    <property type="entry name" value="Ribonuclease P/MRP, subunit p29"/>
    <property type="match status" value="1"/>
</dbReference>
<feature type="region of interest" description="Disordered" evidence="4">
    <location>
        <begin position="1"/>
        <end position="84"/>
    </location>
</feature>
<dbReference type="GO" id="GO:0001682">
    <property type="term" value="P:tRNA 5'-leader removal"/>
    <property type="evidence" value="ECO:0007669"/>
    <property type="project" value="InterPro"/>
</dbReference>
<accession>A0A0G2HR97</accession>
<dbReference type="GO" id="GO:0005634">
    <property type="term" value="C:nucleus"/>
    <property type="evidence" value="ECO:0007669"/>
    <property type="project" value="UniProtKB-SubCell"/>
</dbReference>
<dbReference type="SUPFAM" id="SSF101744">
    <property type="entry name" value="Rof/RNase P subunit-like"/>
    <property type="match status" value="1"/>
</dbReference>
<dbReference type="AlphaFoldDB" id="A0A0G2HR97"/>
<feature type="region of interest" description="Disordered" evidence="4">
    <location>
        <begin position="182"/>
        <end position="203"/>
    </location>
</feature>
<feature type="compositionally biased region" description="Basic residues" evidence="4">
    <location>
        <begin position="50"/>
        <end position="68"/>
    </location>
</feature>
<dbReference type="FunFam" id="2.30.30.210:FF:000005">
    <property type="entry name" value="Ribonuclease P protein subunit"/>
    <property type="match status" value="1"/>
</dbReference>
<dbReference type="OrthoDB" id="124041at2759"/>
<keyword evidence="3" id="KW-0539">Nucleus</keyword>
<comment type="subcellular location">
    <subcellularLocation>
        <location evidence="1">Nucleus</location>
    </subcellularLocation>
</comment>
<sequence length="235" mass="26315">MTSKNQPVTQALLARAHSPTSAERIYSDKIQHRPLFLRPTSPPPQATARQARRKERERKANQRKKALKPKPLSAKQRRKLGLYDVPRDGQKHATFLPLHKLWLGYVREILGSEVYTGGQGAASKLSSADMHGAEVEVVRSGCVGRVGIKGIVIKDARFVFEIITPKNKVKLVPKERTLFRVEVPPPDAPKDGEAGGEQTPAPKKNLVFEIHGDQFTVRSADRANRKFKPHFLEKV</sequence>
<evidence type="ECO:0000313" key="6">
    <source>
        <dbReference type="Proteomes" id="UP000034680"/>
    </source>
</evidence>
<reference evidence="5 6" key="2">
    <citation type="submission" date="2015-05" db="EMBL/GenBank/DDBJ databases">
        <authorList>
            <person name="Morales-Cruz A."/>
            <person name="Amrine K.C."/>
            <person name="Cantu D."/>
        </authorList>
    </citation>
    <scope>NUCLEOTIDE SEQUENCE [LARGE SCALE GENOMIC DNA]</scope>
    <source>
        <strain evidence="5">DA912</strain>
    </source>
</reference>
<organism evidence="5 6">
    <name type="scientific">Diaporthe ampelina</name>
    <dbReference type="NCBI Taxonomy" id="1214573"/>
    <lineage>
        <taxon>Eukaryota</taxon>
        <taxon>Fungi</taxon>
        <taxon>Dikarya</taxon>
        <taxon>Ascomycota</taxon>
        <taxon>Pezizomycotina</taxon>
        <taxon>Sordariomycetes</taxon>
        <taxon>Sordariomycetidae</taxon>
        <taxon>Diaporthales</taxon>
        <taxon>Diaporthaceae</taxon>
        <taxon>Diaporthe</taxon>
    </lineage>
</organism>
<protein>
    <recommendedName>
        <fullName evidence="3">Ribonuclease P protein subunit</fullName>
    </recommendedName>
</protein>
<dbReference type="GO" id="GO:0030677">
    <property type="term" value="C:ribonuclease P complex"/>
    <property type="evidence" value="ECO:0007669"/>
    <property type="project" value="InterPro"/>
</dbReference>
<dbReference type="InterPro" id="IPR002730">
    <property type="entry name" value="Rpp29/RNP1"/>
</dbReference>
<comment type="similarity">
    <text evidence="2">Belongs to the eukaryotic/archaeal RNase P protein component 1 family.</text>
</comment>
<dbReference type="PIRSF" id="PIRSF027081">
    <property type="entry name" value="RNase_P/MRP_p29_subunit"/>
    <property type="match status" value="1"/>
</dbReference>
<dbReference type="GO" id="GO:0033204">
    <property type="term" value="F:ribonuclease P RNA binding"/>
    <property type="evidence" value="ECO:0007669"/>
    <property type="project" value="InterPro"/>
</dbReference>
<dbReference type="InterPro" id="IPR023534">
    <property type="entry name" value="Rof/RNase_P-like"/>
</dbReference>
<dbReference type="Proteomes" id="UP000034680">
    <property type="component" value="Unassembled WGS sequence"/>
</dbReference>
<evidence type="ECO:0000256" key="3">
    <source>
        <dbReference type="PIRNR" id="PIRNR027081"/>
    </source>
</evidence>
<gene>
    <name evidence="5" type="ORF">UCDDA912_g09368</name>
</gene>
<evidence type="ECO:0000313" key="5">
    <source>
        <dbReference type="EMBL" id="KKY30695.1"/>
    </source>
</evidence>
<dbReference type="InterPro" id="IPR036980">
    <property type="entry name" value="RNase_P/MRP_Rpp29_sf"/>
</dbReference>
<dbReference type="Pfam" id="PF01868">
    <property type="entry name" value="RNase_P-MRP_p29"/>
    <property type="match status" value="1"/>
</dbReference>
<keyword evidence="3" id="KW-0819">tRNA processing</keyword>
<dbReference type="InterPro" id="IPR016848">
    <property type="entry name" value="RNase_P/MRP_Rpp29-subunit"/>
</dbReference>
<evidence type="ECO:0000256" key="4">
    <source>
        <dbReference type="SAM" id="MobiDB-lite"/>
    </source>
</evidence>
<proteinExistence type="inferred from homology"/>
<dbReference type="PANTHER" id="PTHR13348">
    <property type="entry name" value="RIBONUCLEASE P SUBUNIT P29"/>
    <property type="match status" value="1"/>
</dbReference>
<evidence type="ECO:0000256" key="1">
    <source>
        <dbReference type="ARBA" id="ARBA00004123"/>
    </source>
</evidence>
<reference evidence="5 6" key="1">
    <citation type="submission" date="2015-05" db="EMBL/GenBank/DDBJ databases">
        <title>Distinctive expansion of gene families associated with plant cell wall degradation and secondary metabolism in the genomes of grapevine trunk pathogens.</title>
        <authorList>
            <person name="Lawrence D.P."/>
            <person name="Travadon R."/>
            <person name="Rolshausen P.E."/>
            <person name="Baumgartner K."/>
        </authorList>
    </citation>
    <scope>NUCLEOTIDE SEQUENCE [LARGE SCALE GENOMIC DNA]</scope>
    <source>
        <strain evidence="5">DA912</strain>
    </source>
</reference>
<name>A0A0G2HR97_9PEZI</name>
<dbReference type="GO" id="GO:0000172">
    <property type="term" value="C:ribonuclease MRP complex"/>
    <property type="evidence" value="ECO:0007669"/>
    <property type="project" value="InterPro"/>
</dbReference>
<comment type="caution">
    <text evidence="5">The sequence shown here is derived from an EMBL/GenBank/DDBJ whole genome shotgun (WGS) entry which is preliminary data.</text>
</comment>
<dbReference type="SMART" id="SM00538">
    <property type="entry name" value="POP4"/>
    <property type="match status" value="1"/>
</dbReference>